<accession>A0A6V8N5J4</accession>
<dbReference type="RefSeq" id="WP_183360378.1">
    <property type="nucleotide sequence ID" value="NZ_BLXZ01000003.1"/>
</dbReference>
<keyword evidence="2" id="KW-1185">Reference proteome</keyword>
<gene>
    <name evidence="1" type="ORF">GMLC_14110</name>
</gene>
<dbReference type="AlphaFoldDB" id="A0A6V8N5J4"/>
<sequence length="214" mass="24025">MPHNKDPFERSYHDQGVNDLIFSVNHFAEKAEGHVAFQGPLSEYVSPSTRLREYAVNLENARNSGNNAELDRLVPQVVQALDFNADHVVRVSEYRNDASILHNAGYDFKTQHSIKVKVNLLDLVPELSLKHLENVSGGYTIVVKKAKNGAVVELQCTETPDVEDSWKGIGDGTFNKSRAEIRGGEPTKRIYVRGRYHEDGRAGRWCTPVNIILL</sequence>
<reference evidence="2" key="1">
    <citation type="submission" date="2020-06" db="EMBL/GenBank/DDBJ databases">
        <title>Draft genomic sequecing of Geomonas sp. Red745.</title>
        <authorList>
            <person name="Itoh H."/>
            <person name="Xu Z.X."/>
            <person name="Ushijima N."/>
            <person name="Masuda Y."/>
            <person name="Shiratori Y."/>
            <person name="Senoo K."/>
        </authorList>
    </citation>
    <scope>NUCLEOTIDE SEQUENCE [LARGE SCALE GENOMIC DNA]</scope>
    <source>
        <strain evidence="2">Red745</strain>
    </source>
</reference>
<organism evidence="1 2">
    <name type="scientific">Geomonas limicola</name>
    <dbReference type="NCBI Taxonomy" id="2740186"/>
    <lineage>
        <taxon>Bacteria</taxon>
        <taxon>Pseudomonadati</taxon>
        <taxon>Thermodesulfobacteriota</taxon>
        <taxon>Desulfuromonadia</taxon>
        <taxon>Geobacterales</taxon>
        <taxon>Geobacteraceae</taxon>
        <taxon>Geomonas</taxon>
    </lineage>
</organism>
<comment type="caution">
    <text evidence="1">The sequence shown here is derived from an EMBL/GenBank/DDBJ whole genome shotgun (WGS) entry which is preliminary data.</text>
</comment>
<evidence type="ECO:0000313" key="1">
    <source>
        <dbReference type="EMBL" id="GFO67832.1"/>
    </source>
</evidence>
<name>A0A6V8N5J4_9BACT</name>
<dbReference type="Proteomes" id="UP000587586">
    <property type="component" value="Unassembled WGS sequence"/>
</dbReference>
<protein>
    <submittedName>
        <fullName evidence="1">Uncharacterized protein</fullName>
    </submittedName>
</protein>
<evidence type="ECO:0000313" key="2">
    <source>
        <dbReference type="Proteomes" id="UP000587586"/>
    </source>
</evidence>
<proteinExistence type="predicted"/>
<dbReference type="EMBL" id="BLXZ01000003">
    <property type="protein sequence ID" value="GFO67832.1"/>
    <property type="molecule type" value="Genomic_DNA"/>
</dbReference>